<evidence type="ECO:0000313" key="5">
    <source>
        <dbReference type="Proteomes" id="UP000067625"/>
    </source>
</evidence>
<keyword evidence="2" id="KW-0479">Metal-binding</keyword>
<dbReference type="InterPro" id="IPR040442">
    <property type="entry name" value="Pyrv_kinase-like_dom_sf"/>
</dbReference>
<dbReference type="PANTHER" id="PTHR32308:SF10">
    <property type="entry name" value="CITRATE LYASE SUBUNIT BETA"/>
    <property type="match status" value="1"/>
</dbReference>
<dbReference type="GO" id="GO:0000287">
    <property type="term" value="F:magnesium ion binding"/>
    <property type="evidence" value="ECO:0007669"/>
    <property type="project" value="TreeGrafter"/>
</dbReference>
<dbReference type="OrthoDB" id="9786940at2"/>
<dbReference type="GO" id="GO:0016829">
    <property type="term" value="F:lyase activity"/>
    <property type="evidence" value="ECO:0007669"/>
    <property type="project" value="UniProtKB-KW"/>
</dbReference>
<dbReference type="PANTHER" id="PTHR32308">
    <property type="entry name" value="LYASE BETA SUBUNIT, PUTATIVE (AFU_ORTHOLOGUE AFUA_4G13030)-RELATED"/>
    <property type="match status" value="1"/>
</dbReference>
<organism evidence="4 5">
    <name type="scientific">Bacillus gobiensis</name>
    <dbReference type="NCBI Taxonomy" id="1441095"/>
    <lineage>
        <taxon>Bacteria</taxon>
        <taxon>Bacillati</taxon>
        <taxon>Bacillota</taxon>
        <taxon>Bacilli</taxon>
        <taxon>Bacillales</taxon>
        <taxon>Bacillaceae</taxon>
        <taxon>Bacillus</taxon>
    </lineage>
</organism>
<reference evidence="5" key="1">
    <citation type="submission" date="2015-08" db="EMBL/GenBank/DDBJ databases">
        <title>Genome sequencing project for genomic taxonomy and phylogenomics of Bacillus-like bacteria.</title>
        <authorList>
            <person name="Liu B."/>
            <person name="Wang J."/>
            <person name="Zhu Y."/>
            <person name="Liu G."/>
            <person name="Chen Q."/>
            <person name="Chen Z."/>
            <person name="Lan J."/>
            <person name="Che J."/>
            <person name="Ge C."/>
            <person name="Shi H."/>
            <person name="Pan Z."/>
            <person name="Liu X."/>
        </authorList>
    </citation>
    <scope>NUCLEOTIDE SEQUENCE [LARGE SCALE GENOMIC DNA]</scope>
    <source>
        <strain evidence="5">FJAT-4402</strain>
    </source>
</reference>
<dbReference type="InterPro" id="IPR015813">
    <property type="entry name" value="Pyrv/PenolPyrv_kinase-like_dom"/>
</dbReference>
<name>A0A0M4FK55_9BACI</name>
<evidence type="ECO:0000256" key="3">
    <source>
        <dbReference type="ARBA" id="ARBA00022842"/>
    </source>
</evidence>
<keyword evidence="3" id="KW-0460">Magnesium</keyword>
<dbReference type="Proteomes" id="UP000067625">
    <property type="component" value="Chromosome"/>
</dbReference>
<dbReference type="InterPro" id="IPR039480">
    <property type="entry name" value="C-C_Bond_Lyase-like"/>
</dbReference>
<dbReference type="RefSeq" id="WP_053605521.1">
    <property type="nucleotide sequence ID" value="NZ_CP012600.1"/>
</dbReference>
<reference evidence="4 5" key="2">
    <citation type="journal article" date="2016" name="Int. J. Syst. Evol. Microbiol.">
        <title>Bacillus gobiensis sp. nov., isolated from a soil sample.</title>
        <authorList>
            <person name="Liu B."/>
            <person name="Liu G.H."/>
            <person name="Cetin S."/>
            <person name="Schumann P."/>
            <person name="Pan Z.Z."/>
            <person name="Chen Q.Q."/>
        </authorList>
    </citation>
    <scope>NUCLEOTIDE SEQUENCE [LARGE SCALE GENOMIC DNA]</scope>
    <source>
        <strain evidence="4 5">FJAT-4402</strain>
    </source>
</reference>
<dbReference type="STRING" id="1441095.AM592_20635"/>
<dbReference type="PATRIC" id="fig|1441095.3.peg.4565"/>
<gene>
    <name evidence="4" type="ORF">AM592_20635</name>
</gene>
<dbReference type="Pfam" id="PF15617">
    <property type="entry name" value="C-C_Bond_Lyase"/>
    <property type="match status" value="1"/>
</dbReference>
<dbReference type="EMBL" id="CP012600">
    <property type="protein sequence ID" value="ALC83661.1"/>
    <property type="molecule type" value="Genomic_DNA"/>
</dbReference>
<evidence type="ECO:0000313" key="4">
    <source>
        <dbReference type="EMBL" id="ALC83661.1"/>
    </source>
</evidence>
<proteinExistence type="predicted"/>
<evidence type="ECO:0000256" key="1">
    <source>
        <dbReference type="ARBA" id="ARBA00001946"/>
    </source>
</evidence>
<dbReference type="AlphaFoldDB" id="A0A0M4FK55"/>
<dbReference type="Gene3D" id="3.20.20.60">
    <property type="entry name" value="Phosphoenolpyruvate-binding domains"/>
    <property type="match status" value="1"/>
</dbReference>
<sequence>MQYFRFLNDYQKDSIFYKKPASVSKDSDKRKLEYALGATLYMPATRKDVADMIIQRKYKEMCSMVLCLEDSIGDSFVEEAQKQIVIEMKKITLALNAGRISSDELPLIFIRVRNSEQLTVLGNELGQDLHLITGFVYPKFSSKNAKAYLSGQNALAQAHGIALYGMPILESEEIINKLTRSEELFKMNEIMDSYKESILNIRIGATDLCGLFGIRRSPSMTIYDIKVISDLIIDIVNFFGRTFCISGAVWEYFENPSKIVKPQLRPSPFDHSLGEIGLRVRTSRYDDGLIKETILDLANGIHGKTVIHPTHLKIVQSLLTVSKEDYLDAKSIVEHANGTSSGGAIKSSFANKMNEIKPHLKWAQTILIKSDIYGVYHENRSYIDMLTEQTHATNLG</sequence>
<accession>A0A0M4FK55</accession>
<dbReference type="SUPFAM" id="SSF51621">
    <property type="entry name" value="Phosphoenolpyruvate/pyruvate domain"/>
    <property type="match status" value="1"/>
</dbReference>
<keyword evidence="4" id="KW-0456">Lyase</keyword>
<protein>
    <submittedName>
        <fullName evidence="4">Citrate lyase subunit beta</fullName>
    </submittedName>
</protein>
<evidence type="ECO:0000256" key="2">
    <source>
        <dbReference type="ARBA" id="ARBA00022723"/>
    </source>
</evidence>
<comment type="cofactor">
    <cofactor evidence="1">
        <name>Mg(2+)</name>
        <dbReference type="ChEBI" id="CHEBI:18420"/>
    </cofactor>
</comment>
<dbReference type="GO" id="GO:0006107">
    <property type="term" value="P:oxaloacetate metabolic process"/>
    <property type="evidence" value="ECO:0007669"/>
    <property type="project" value="TreeGrafter"/>
</dbReference>
<keyword evidence="5" id="KW-1185">Reference proteome</keyword>